<dbReference type="InterPro" id="IPR007728">
    <property type="entry name" value="Pre-SET_dom"/>
</dbReference>
<dbReference type="InterPro" id="IPR001214">
    <property type="entry name" value="SET_dom"/>
</dbReference>
<dbReference type="PANTHER" id="PTHR46307:SF1">
    <property type="entry name" value="HISTONE-LYSINE N-METHYLTRANSFERASE EHMT2"/>
    <property type="match status" value="1"/>
</dbReference>
<evidence type="ECO:0000256" key="4">
    <source>
        <dbReference type="ARBA" id="ARBA00022691"/>
    </source>
</evidence>
<reference evidence="10 11" key="1">
    <citation type="submission" date="2021-05" db="EMBL/GenBank/DDBJ databases">
        <authorList>
            <person name="Zahm M."/>
            <person name="Klopp C."/>
            <person name="Cabau C."/>
            <person name="Kuhl H."/>
            <person name="Suciu R."/>
            <person name="Ciorpac M."/>
            <person name="Holostenco D."/>
            <person name="Gessner J."/>
            <person name="Wuertz S."/>
            <person name="Hohne C."/>
            <person name="Stock M."/>
            <person name="Gislard M."/>
            <person name="Lluch J."/>
            <person name="Milhes M."/>
            <person name="Lampietro C."/>
            <person name="Lopez Roques C."/>
            <person name="Donnadieu C."/>
            <person name="Du K."/>
            <person name="Schartl M."/>
            <person name="Guiguen Y."/>
        </authorList>
    </citation>
    <scope>NUCLEOTIDE SEQUENCE [LARGE SCALE GENOMIC DNA]</scope>
    <source>
        <strain evidence="10">Hh-F2</strain>
        <tissue evidence="10">Blood</tissue>
    </source>
</reference>
<dbReference type="PROSITE" id="PS50867">
    <property type="entry name" value="PRE_SET"/>
    <property type="match status" value="1"/>
</dbReference>
<feature type="repeat" description="ANK" evidence="6">
    <location>
        <begin position="596"/>
        <end position="628"/>
    </location>
</feature>
<comment type="subcellular location">
    <subcellularLocation>
        <location evidence="1">Chromosome</location>
    </subcellularLocation>
</comment>
<evidence type="ECO:0000256" key="1">
    <source>
        <dbReference type="ARBA" id="ARBA00004286"/>
    </source>
</evidence>
<dbReference type="InterPro" id="IPR047762">
    <property type="entry name" value="EHMT_CRR"/>
</dbReference>
<feature type="compositionally biased region" description="Basic residues" evidence="7">
    <location>
        <begin position="271"/>
        <end position="280"/>
    </location>
</feature>
<dbReference type="PROSITE" id="PS50280">
    <property type="entry name" value="SET"/>
    <property type="match status" value="1"/>
</dbReference>
<evidence type="ECO:0000256" key="6">
    <source>
        <dbReference type="PROSITE-ProRule" id="PRU00023"/>
    </source>
</evidence>
<feature type="repeat" description="ANK" evidence="6">
    <location>
        <begin position="663"/>
        <end position="695"/>
    </location>
</feature>
<keyword evidence="2" id="KW-0158">Chromosome</keyword>
<organism evidence="10 11">
    <name type="scientific">Huso huso</name>
    <name type="common">Beluga</name>
    <name type="synonym">Acipenser huso</name>
    <dbReference type="NCBI Taxonomy" id="61971"/>
    <lineage>
        <taxon>Eukaryota</taxon>
        <taxon>Metazoa</taxon>
        <taxon>Chordata</taxon>
        <taxon>Craniata</taxon>
        <taxon>Vertebrata</taxon>
        <taxon>Euteleostomi</taxon>
        <taxon>Actinopterygii</taxon>
        <taxon>Chondrostei</taxon>
        <taxon>Acipenseriformes</taxon>
        <taxon>Acipenseridae</taxon>
        <taxon>Huso</taxon>
    </lineage>
</organism>
<feature type="compositionally biased region" description="Basic and acidic residues" evidence="7">
    <location>
        <begin position="165"/>
        <end position="175"/>
    </location>
</feature>
<evidence type="ECO:0000313" key="11">
    <source>
        <dbReference type="Proteomes" id="UP001369086"/>
    </source>
</evidence>
<keyword evidence="4" id="KW-0949">S-adenosyl-L-methionine</keyword>
<evidence type="ECO:0000313" key="10">
    <source>
        <dbReference type="EMBL" id="KAK6470065.1"/>
    </source>
</evidence>
<feature type="repeat" description="ANK" evidence="6">
    <location>
        <begin position="563"/>
        <end position="595"/>
    </location>
</feature>
<keyword evidence="5" id="KW-0156">Chromatin regulator</keyword>
<accession>A0ABR0YCZ6</accession>
<comment type="caution">
    <text evidence="10">The sequence shown here is derived from an EMBL/GenBank/DDBJ whole genome shotgun (WGS) entry which is preliminary data.</text>
</comment>
<dbReference type="InterPro" id="IPR002110">
    <property type="entry name" value="Ankyrin_rpt"/>
</dbReference>
<dbReference type="SUPFAM" id="SSF82199">
    <property type="entry name" value="SET domain"/>
    <property type="match status" value="1"/>
</dbReference>
<keyword evidence="3" id="KW-0808">Transferase</keyword>
<feature type="region of interest" description="Disordered" evidence="7">
    <location>
        <begin position="433"/>
        <end position="460"/>
    </location>
</feature>
<evidence type="ECO:0000259" key="9">
    <source>
        <dbReference type="PROSITE" id="PS50867"/>
    </source>
</evidence>
<dbReference type="Gene3D" id="1.25.40.20">
    <property type="entry name" value="Ankyrin repeat-containing domain"/>
    <property type="match status" value="1"/>
</dbReference>
<keyword evidence="6" id="KW-0040">ANK repeat</keyword>
<dbReference type="Gene3D" id="2.170.270.10">
    <property type="entry name" value="SET domain"/>
    <property type="match status" value="1"/>
</dbReference>
<protein>
    <submittedName>
        <fullName evidence="10">Histone-lysine N-methyltransferase EHMT2</fullName>
    </submittedName>
</protein>
<feature type="region of interest" description="Disordered" evidence="7">
    <location>
        <begin position="249"/>
        <end position="299"/>
    </location>
</feature>
<evidence type="ECO:0000259" key="8">
    <source>
        <dbReference type="PROSITE" id="PS50280"/>
    </source>
</evidence>
<feature type="domain" description="SET" evidence="8">
    <location>
        <begin position="917"/>
        <end position="1034"/>
    </location>
</feature>
<dbReference type="Pfam" id="PF13637">
    <property type="entry name" value="Ank_4"/>
    <property type="match status" value="1"/>
</dbReference>
<dbReference type="InterPro" id="IPR043550">
    <property type="entry name" value="EHMT1/EHMT2"/>
</dbReference>
<dbReference type="Pfam" id="PF12796">
    <property type="entry name" value="Ank_2"/>
    <property type="match status" value="2"/>
</dbReference>
<dbReference type="SUPFAM" id="SSF48403">
    <property type="entry name" value="Ankyrin repeat"/>
    <property type="match status" value="1"/>
</dbReference>
<dbReference type="SMART" id="SM00248">
    <property type="entry name" value="ANK"/>
    <property type="match status" value="6"/>
</dbReference>
<evidence type="ECO:0000256" key="3">
    <source>
        <dbReference type="ARBA" id="ARBA00022603"/>
    </source>
</evidence>
<evidence type="ECO:0000256" key="5">
    <source>
        <dbReference type="ARBA" id="ARBA00022853"/>
    </source>
</evidence>
<feature type="compositionally biased region" description="Basic and acidic residues" evidence="7">
    <location>
        <begin position="131"/>
        <end position="149"/>
    </location>
</feature>
<dbReference type="InterPro" id="IPR046341">
    <property type="entry name" value="SET_dom_sf"/>
</dbReference>
<dbReference type="PROSITE" id="PS50297">
    <property type="entry name" value="ANK_REP_REGION"/>
    <property type="match status" value="5"/>
</dbReference>
<dbReference type="InterPro" id="IPR038034">
    <property type="entry name" value="SET_EHMT2"/>
</dbReference>
<feature type="repeat" description="ANK" evidence="6">
    <location>
        <begin position="629"/>
        <end position="653"/>
    </location>
</feature>
<dbReference type="InterPro" id="IPR036770">
    <property type="entry name" value="Ankyrin_rpt-contain_sf"/>
</dbReference>
<dbReference type="PROSITE" id="PS50088">
    <property type="entry name" value="ANK_REPEAT"/>
    <property type="match status" value="5"/>
</dbReference>
<sequence length="1089" mass="119635">MCYIIEITNCHASLICNPSCHSGHAAKTLPPCSPLSKPGSVGAVLTSRAKMSLTGTGKPPASAQGLAMRLLSLPGTVGAGEGAADTPPPPPKVHRARKTMNRPSGAQVSATETAVVNVFVFVNKEGVSTVEKEAASLDDPAPKAEREGPEQGEAQPETLGAEPVDPEHDEERADSLEDWETEVGEEFRLFYDSYSMDERADSDSKVRERMEGGVMKDTPGTFIKYFRSRDKHFDSLIQTSVCLSVCSQSSSSGARKKGKKKWRSESPWVKPSRKRKKKGGKGGAGKGSLSTDGSSMETERLEELPLCSCRMEAPKIERISERAKNMCMATESIDGELRGCSNTIVKRETMRPSSKVSLMVLCEQHRARMVKHHCCPGCGYFCTSGTFLECHPDFRITHRFHSSCMSRLGGLLFCPHCGEDASEAQEITVATADTSSAMATVAPPPCTGEGEGRPDSTQASARMRGSGELRKGPLELAPADCIDSSGPSVTLPSGATISASALPQGESRAALERALMSHEAERRKKLRFHPRQLYPAAKQGELHKVLLMLMDGIDPSYQTDIQSKKTSLHGAAQRGCLAICHILLQAGANIDAQDKSLKTPLLEAIANNHLEVVQYLVKHGANVHHAEEDGSTGLHHAAKIGTLELVKLLLATGKVEVNAQDSGGWTPIIWAAEHKHIDIIRALLARGANVSVQDKEMNVVLHWASFAGCADIAEVLLNAQCDLHAVNMHGDTPLHIAARESYHDCVTLFLSRGADIEMRNKEGDTPLDLTVPHSPVWFTLQLNKKLRQGVQNRVTRTEKIISRDVAQGYENVPIPCVNGVDEEPCPADYKYISENCETSTMNIDRNITHLQHCGCTDDCSSSNCLCGQLSIRCWYDKDRRLLQEFNKIEPPLIFECNQACSCWRSCKNRVVQGGIKVRLQLYRTAKMGWGVRALQDIPQGTFICEYVGELISDAEADVREDDSYLFDLDNKDGEVYCIDARYYGNISRFINHLCDPNIIPVRVFMLHQDLRFPRIAFFSSRDIHTGQELGFDYGDRFWDIKSKYFTCQCGSEKCKHSAEAIALEQSRLARLETLQDPVPDSGLPLLGNP</sequence>
<feature type="region of interest" description="Disordered" evidence="7">
    <location>
        <begin position="77"/>
        <end position="109"/>
    </location>
</feature>
<dbReference type="CDD" id="cd10533">
    <property type="entry name" value="SET_EHMT2"/>
    <property type="match status" value="1"/>
</dbReference>
<dbReference type="EMBL" id="JAHFZB010000037">
    <property type="protein sequence ID" value="KAK6470065.1"/>
    <property type="molecule type" value="Genomic_DNA"/>
</dbReference>
<dbReference type="Proteomes" id="UP001369086">
    <property type="component" value="Unassembled WGS sequence"/>
</dbReference>
<evidence type="ECO:0000256" key="2">
    <source>
        <dbReference type="ARBA" id="ARBA00022454"/>
    </source>
</evidence>
<keyword evidence="11" id="KW-1185">Reference proteome</keyword>
<dbReference type="CDD" id="cd20905">
    <property type="entry name" value="EHMT_ZBD"/>
    <property type="match status" value="1"/>
</dbReference>
<dbReference type="PRINTS" id="PR01415">
    <property type="entry name" value="ANKYRIN"/>
</dbReference>
<gene>
    <name evidence="10" type="ORF">HHUSO_G31689</name>
</gene>
<feature type="repeat" description="ANK" evidence="6">
    <location>
        <begin position="729"/>
        <end position="761"/>
    </location>
</feature>
<dbReference type="Pfam" id="PF05033">
    <property type="entry name" value="Pre-SET"/>
    <property type="match status" value="1"/>
</dbReference>
<feature type="region of interest" description="Disordered" evidence="7">
    <location>
        <begin position="131"/>
        <end position="176"/>
    </location>
</feature>
<name>A0ABR0YCZ6_HUSHU</name>
<dbReference type="SMART" id="SM00317">
    <property type="entry name" value="SET"/>
    <property type="match status" value="1"/>
</dbReference>
<proteinExistence type="predicted"/>
<dbReference type="PANTHER" id="PTHR46307">
    <property type="entry name" value="G9A, ISOFORM B"/>
    <property type="match status" value="1"/>
</dbReference>
<dbReference type="Pfam" id="PF21533">
    <property type="entry name" value="EHMT1-2_CRR"/>
    <property type="match status" value="1"/>
</dbReference>
<feature type="domain" description="Pre-SET" evidence="9">
    <location>
        <begin position="851"/>
        <end position="914"/>
    </location>
</feature>
<dbReference type="Pfam" id="PF00856">
    <property type="entry name" value="SET"/>
    <property type="match status" value="1"/>
</dbReference>
<dbReference type="SMART" id="SM00468">
    <property type="entry name" value="PreSET"/>
    <property type="match status" value="1"/>
</dbReference>
<evidence type="ECO:0000256" key="7">
    <source>
        <dbReference type="SAM" id="MobiDB-lite"/>
    </source>
</evidence>
<keyword evidence="3" id="KW-0489">Methyltransferase</keyword>